<dbReference type="Proteomes" id="UP000002221">
    <property type="component" value="Chromosome"/>
</dbReference>
<feature type="signal peptide" evidence="1">
    <location>
        <begin position="1"/>
        <end position="32"/>
    </location>
</feature>
<gene>
    <name evidence="2" type="ordered locus">Rmar_1935</name>
</gene>
<protein>
    <recommendedName>
        <fullName evidence="4">Lipid/polyisoprenoid-binding YceI-like domain-containing protein</fullName>
    </recommendedName>
</protein>
<organism evidence="2 3">
    <name type="scientific">Rhodothermus marinus (strain ATCC 43812 / DSM 4252 / R-10)</name>
    <name type="common">Rhodothermus obamensis</name>
    <dbReference type="NCBI Taxonomy" id="518766"/>
    <lineage>
        <taxon>Bacteria</taxon>
        <taxon>Pseudomonadati</taxon>
        <taxon>Rhodothermota</taxon>
        <taxon>Rhodothermia</taxon>
        <taxon>Rhodothermales</taxon>
        <taxon>Rhodothermaceae</taxon>
        <taxon>Rhodothermus</taxon>
    </lineage>
</organism>
<evidence type="ECO:0000313" key="2">
    <source>
        <dbReference type="EMBL" id="ACY48818.1"/>
    </source>
</evidence>
<proteinExistence type="predicted"/>
<feature type="chain" id="PRO_5003011210" description="Lipid/polyisoprenoid-binding YceI-like domain-containing protein" evidence="1">
    <location>
        <begin position="33"/>
        <end position="182"/>
    </location>
</feature>
<dbReference type="PROSITE" id="PS51257">
    <property type="entry name" value="PROKAR_LIPOPROTEIN"/>
    <property type="match status" value="1"/>
</dbReference>
<evidence type="ECO:0008006" key="4">
    <source>
        <dbReference type="Google" id="ProtNLM"/>
    </source>
</evidence>
<reference evidence="2 3" key="1">
    <citation type="journal article" date="2009" name="Stand. Genomic Sci.">
        <title>Complete genome sequence of Rhodothermus marinus type strain (R-10).</title>
        <authorList>
            <person name="Nolan M."/>
            <person name="Tindall B.J."/>
            <person name="Pomrenke H."/>
            <person name="Lapidus A."/>
            <person name="Copeland A."/>
            <person name="Glavina Del Rio T."/>
            <person name="Lucas S."/>
            <person name="Chen F."/>
            <person name="Tice H."/>
            <person name="Cheng J.F."/>
            <person name="Saunders E."/>
            <person name="Han C."/>
            <person name="Bruce D."/>
            <person name="Goodwin L."/>
            <person name="Chain P."/>
            <person name="Pitluck S."/>
            <person name="Ovchinikova G."/>
            <person name="Pati A."/>
            <person name="Ivanova N."/>
            <person name="Mavromatis K."/>
            <person name="Chen A."/>
            <person name="Palaniappan K."/>
            <person name="Land M."/>
            <person name="Hauser L."/>
            <person name="Chang Y.J."/>
            <person name="Jeffries C.D."/>
            <person name="Brettin T."/>
            <person name="Goker M."/>
            <person name="Bristow J."/>
            <person name="Eisen J.A."/>
            <person name="Markowitz V."/>
            <person name="Hugenholtz P."/>
            <person name="Kyrpides N.C."/>
            <person name="Klenk H.P."/>
            <person name="Detter J.C."/>
        </authorList>
    </citation>
    <scope>NUCLEOTIDE SEQUENCE [LARGE SCALE GENOMIC DNA]</scope>
    <source>
        <strain evidence="3">ATCC 43812 / DSM 4252 / R-10</strain>
    </source>
</reference>
<dbReference type="STRING" id="518766.Rmar_1935"/>
<keyword evidence="1" id="KW-0732">Signal</keyword>
<keyword evidence="3" id="KW-1185">Reference proteome</keyword>
<dbReference type="EMBL" id="CP001807">
    <property type="protein sequence ID" value="ACY48818.1"/>
    <property type="molecule type" value="Genomic_DNA"/>
</dbReference>
<sequence>MQTAMKPRSHAFGVSALLLMLSFALLSSGCQKENPVQVLPEDVAGTYDFTHFIFIPDAAAIAPANVLDTLVAENTNLRLTASGQFVLSYQFINGPESLIAGTFEVDERRITLRAYPGAEAQLTSLLLDSPLVLNRTDVDGVLEASIRKTVDLAAFSNRYRGVPPVEGTLRLRLVLRLNAPAS</sequence>
<dbReference type="HOGENOM" id="CLU_1561690_0_0_10"/>
<accession>D0MKA6</accession>
<dbReference type="AlphaFoldDB" id="D0MKA6"/>
<name>D0MKA6_RHOM4</name>
<evidence type="ECO:0000313" key="3">
    <source>
        <dbReference type="Proteomes" id="UP000002221"/>
    </source>
</evidence>
<dbReference type="KEGG" id="rmr:Rmar_1935"/>
<evidence type="ECO:0000256" key="1">
    <source>
        <dbReference type="SAM" id="SignalP"/>
    </source>
</evidence>